<evidence type="ECO:0000313" key="4">
    <source>
        <dbReference type="EMBL" id="ALP95443.1"/>
    </source>
</evidence>
<dbReference type="EMBL" id="CP011307">
    <property type="protein sequence ID" value="ALP95443.1"/>
    <property type="molecule type" value="Genomic_DNA"/>
</dbReference>
<dbReference type="OrthoDB" id="1734087at2"/>
<name>A0A0S2W7Z8_9FIRM</name>
<dbReference type="Pfam" id="PF01991">
    <property type="entry name" value="vATP-synt_E"/>
    <property type="match status" value="1"/>
</dbReference>
<evidence type="ECO:0000313" key="6">
    <source>
        <dbReference type="Proteomes" id="UP000064844"/>
    </source>
</evidence>
<sequence>MNGIEKITGQIEADVQREIDDLTAQAQAQAAEILADYEARARAEAEATLKRGALAAAQREERLGDMARLEARKLTLGTKQEMVERAFQRALEKLTSLPDAEYVSLLANLAAAGSRSGHEAVIFSQKDRARFGKQVVTLANDILARKVAPKLPEELTGSKAGAILDKVVAGASAVLAGTGMLTLAEESRPMAGGLILRDNNVETNCSFEVLIHLQRDALAAEVAKTLFD</sequence>
<evidence type="ECO:0000256" key="1">
    <source>
        <dbReference type="ARBA" id="ARBA00005901"/>
    </source>
</evidence>
<dbReference type="GO" id="GO:0046961">
    <property type="term" value="F:proton-transporting ATPase activity, rotational mechanism"/>
    <property type="evidence" value="ECO:0007669"/>
    <property type="project" value="InterPro"/>
</dbReference>
<dbReference type="STRING" id="1297617.IB211_03052"/>
<protein>
    <submittedName>
        <fullName evidence="4">V-type ATP synthase subunit E</fullName>
        <ecNumber evidence="4">3.6.3.14</ecNumber>
    </submittedName>
    <submittedName>
        <fullName evidence="5">Vacuolar-type H+-ATPase subunit E/Vma4</fullName>
    </submittedName>
</protein>
<evidence type="ECO:0000256" key="2">
    <source>
        <dbReference type="ARBA" id="ARBA00022448"/>
    </source>
</evidence>
<dbReference type="RefSeq" id="WP_058118502.1">
    <property type="nucleotide sequence ID" value="NZ_CALICV010000045.1"/>
</dbReference>
<reference evidence="4 6" key="1">
    <citation type="journal article" date="2015" name="Nat. Commun.">
        <title>Production of butyrate from lysine and the Amadori product fructoselysine by a human gut commensal.</title>
        <authorList>
            <person name="Bui T.P."/>
            <person name="Ritari J."/>
            <person name="Boeren S."/>
            <person name="de Waard P."/>
            <person name="Plugge C.M."/>
            <person name="de Vos W.M."/>
        </authorList>
    </citation>
    <scope>NUCLEOTIDE SEQUENCE [LARGE SCALE GENOMIC DNA]</scope>
    <source>
        <strain evidence="4 6">AF211</strain>
    </source>
</reference>
<accession>A0A0S2W7Z8</accession>
<keyword evidence="6" id="KW-1185">Reference proteome</keyword>
<keyword evidence="2" id="KW-0813">Transport</keyword>
<dbReference type="InterPro" id="IPR002842">
    <property type="entry name" value="ATPase_V1_Esu"/>
</dbReference>
<dbReference type="Proteomes" id="UP000064844">
    <property type="component" value="Chromosome"/>
</dbReference>
<dbReference type="SUPFAM" id="SSF160527">
    <property type="entry name" value="V-type ATPase subunit E-like"/>
    <property type="match status" value="1"/>
</dbReference>
<dbReference type="GeneID" id="93230427"/>
<dbReference type="GO" id="GO:0033178">
    <property type="term" value="C:proton-transporting two-sector ATPase complex, catalytic domain"/>
    <property type="evidence" value="ECO:0007669"/>
    <property type="project" value="InterPro"/>
</dbReference>
<keyword evidence="3" id="KW-0406">Ion transport</keyword>
<dbReference type="GO" id="GO:0016787">
    <property type="term" value="F:hydrolase activity"/>
    <property type="evidence" value="ECO:0007669"/>
    <property type="project" value="UniProtKB-KW"/>
</dbReference>
<dbReference type="Gene3D" id="1.20.5.620">
    <property type="entry name" value="F1F0 ATP synthase subunit B, membrane domain"/>
    <property type="match status" value="1"/>
</dbReference>
<gene>
    <name evidence="5" type="ORF">C7373_107209</name>
    <name evidence="4" type="ORF">IB211_03052</name>
</gene>
<dbReference type="EC" id="3.6.3.14" evidence="4"/>
<dbReference type="AlphaFoldDB" id="A0A0S2W7Z8"/>
<evidence type="ECO:0000256" key="3">
    <source>
        <dbReference type="ARBA" id="ARBA00023065"/>
    </source>
</evidence>
<dbReference type="EMBL" id="QEKK01000007">
    <property type="protein sequence ID" value="PVY48459.1"/>
    <property type="molecule type" value="Genomic_DNA"/>
</dbReference>
<reference evidence="5 7" key="3">
    <citation type="submission" date="2018-04" db="EMBL/GenBank/DDBJ databases">
        <title>Genomic Encyclopedia of Type Strains, Phase IV (KMG-IV): sequencing the most valuable type-strain genomes for metagenomic binning, comparative biology and taxonomic classification.</title>
        <authorList>
            <person name="Goeker M."/>
        </authorList>
    </citation>
    <scope>NUCLEOTIDE SEQUENCE [LARGE SCALE GENOMIC DNA]</scope>
    <source>
        <strain evidence="5 7">DSM 26588</strain>
    </source>
</reference>
<proteinExistence type="inferred from homology"/>
<evidence type="ECO:0000313" key="7">
    <source>
        <dbReference type="Proteomes" id="UP000245778"/>
    </source>
</evidence>
<dbReference type="KEGG" id="ibu:IB211_03052"/>
<keyword evidence="4" id="KW-0378">Hydrolase</keyword>
<reference evidence="6" key="2">
    <citation type="submission" date="2015-04" db="EMBL/GenBank/DDBJ databases">
        <title>A butyrogenic pathway from the amino acid lysine in a human gut commensal.</title>
        <authorList>
            <person name="de Vos W.M."/>
            <person name="Bui N.T.P."/>
            <person name="Plugge C.M."/>
            <person name="Ritari J."/>
        </authorList>
    </citation>
    <scope>NUCLEOTIDE SEQUENCE [LARGE SCALE GENOMIC DNA]</scope>
    <source>
        <strain evidence="6">AF211</strain>
    </source>
</reference>
<dbReference type="eggNOG" id="COG1390">
    <property type="taxonomic scope" value="Bacteria"/>
</dbReference>
<comment type="similarity">
    <text evidence="1">Belongs to the V-ATPase E subunit family.</text>
</comment>
<evidence type="ECO:0000313" key="5">
    <source>
        <dbReference type="EMBL" id="PVY48459.1"/>
    </source>
</evidence>
<organism evidence="4 6">
    <name type="scientific">Intestinimonas butyriciproducens</name>
    <dbReference type="NCBI Taxonomy" id="1297617"/>
    <lineage>
        <taxon>Bacteria</taxon>
        <taxon>Bacillati</taxon>
        <taxon>Bacillota</taxon>
        <taxon>Clostridia</taxon>
        <taxon>Eubacteriales</taxon>
        <taxon>Intestinimonas</taxon>
    </lineage>
</organism>
<dbReference type="Proteomes" id="UP000245778">
    <property type="component" value="Unassembled WGS sequence"/>
</dbReference>